<keyword evidence="2" id="KW-0378">Hydrolase</keyword>
<dbReference type="InterPro" id="IPR012337">
    <property type="entry name" value="RNaseH-like_sf"/>
</dbReference>
<evidence type="ECO:0000313" key="5">
    <source>
        <dbReference type="EMBL" id="MFB9052328.1"/>
    </source>
</evidence>
<name>A0ABV5EZH9_9FLAO</name>
<dbReference type="Gene3D" id="3.30.420.10">
    <property type="entry name" value="Ribonuclease H-like superfamily/Ribonuclease H"/>
    <property type="match status" value="1"/>
</dbReference>
<dbReference type="Pfam" id="PF00929">
    <property type="entry name" value="RNase_T"/>
    <property type="match status" value="1"/>
</dbReference>
<dbReference type="InterPro" id="IPR006054">
    <property type="entry name" value="DnaQ"/>
</dbReference>
<dbReference type="InterPro" id="IPR013520">
    <property type="entry name" value="Ribonucl_H"/>
</dbReference>
<dbReference type="InterPro" id="IPR036397">
    <property type="entry name" value="RNaseH_sf"/>
</dbReference>
<organism evidence="5 6">
    <name type="scientific">Formosa undariae</name>
    <dbReference type="NCBI Taxonomy" id="1325436"/>
    <lineage>
        <taxon>Bacteria</taxon>
        <taxon>Pseudomonadati</taxon>
        <taxon>Bacteroidota</taxon>
        <taxon>Flavobacteriia</taxon>
        <taxon>Flavobacteriales</taxon>
        <taxon>Flavobacteriaceae</taxon>
        <taxon>Formosa</taxon>
    </lineage>
</organism>
<dbReference type="NCBIfam" id="TIGR00573">
    <property type="entry name" value="dnaq"/>
    <property type="match status" value="1"/>
</dbReference>
<feature type="domain" description="Exonuclease" evidence="4">
    <location>
        <begin position="35"/>
        <end position="208"/>
    </location>
</feature>
<keyword evidence="6" id="KW-1185">Reference proteome</keyword>
<evidence type="ECO:0000313" key="6">
    <source>
        <dbReference type="Proteomes" id="UP001589605"/>
    </source>
</evidence>
<proteinExistence type="predicted"/>
<dbReference type="Proteomes" id="UP001589605">
    <property type="component" value="Unassembled WGS sequence"/>
</dbReference>
<keyword evidence="3" id="KW-0269">Exonuclease</keyword>
<evidence type="ECO:0000259" key="4">
    <source>
        <dbReference type="SMART" id="SM00479"/>
    </source>
</evidence>
<evidence type="ECO:0000256" key="2">
    <source>
        <dbReference type="ARBA" id="ARBA00022801"/>
    </source>
</evidence>
<protein>
    <submittedName>
        <fullName evidence="5">PolC-type DNA polymerase III</fullName>
    </submittedName>
</protein>
<sequence length="220" mass="25573">MKWLFKNKDKSYPEYWTTYESLFTTQNQDDIHTSTYVVLDTETTGFNYDKDRMLCIGAVKIIDGYIDVSTAFEIYLKQDYFDKNTVKIHGILKNDKFETVSEEEAIILLLDYIKDSILVAHHAFFDINMINVALSRLELPKLKNEVLDTMLIFRATRIKSNLIDPNKKYSLDELAEFYDIDLSDRHTASGDALITAIAFLRSIHFLVKTKAFTLKDLLKL</sequence>
<evidence type="ECO:0000256" key="3">
    <source>
        <dbReference type="ARBA" id="ARBA00022839"/>
    </source>
</evidence>
<accession>A0ABV5EZH9</accession>
<evidence type="ECO:0000256" key="1">
    <source>
        <dbReference type="ARBA" id="ARBA00022722"/>
    </source>
</evidence>
<dbReference type="CDD" id="cd06127">
    <property type="entry name" value="DEDDh"/>
    <property type="match status" value="1"/>
</dbReference>
<comment type="caution">
    <text evidence="5">The sequence shown here is derived from an EMBL/GenBank/DDBJ whole genome shotgun (WGS) entry which is preliminary data.</text>
</comment>
<dbReference type="RefSeq" id="WP_382381516.1">
    <property type="nucleotide sequence ID" value="NZ_JBHMEZ010000003.1"/>
</dbReference>
<dbReference type="SMART" id="SM00479">
    <property type="entry name" value="EXOIII"/>
    <property type="match status" value="1"/>
</dbReference>
<gene>
    <name evidence="5" type="ORF">ACFFVB_04480</name>
</gene>
<dbReference type="PANTHER" id="PTHR30231">
    <property type="entry name" value="DNA POLYMERASE III SUBUNIT EPSILON"/>
    <property type="match status" value="1"/>
</dbReference>
<dbReference type="EMBL" id="JBHMEZ010000003">
    <property type="protein sequence ID" value="MFB9052328.1"/>
    <property type="molecule type" value="Genomic_DNA"/>
</dbReference>
<dbReference type="SUPFAM" id="SSF53098">
    <property type="entry name" value="Ribonuclease H-like"/>
    <property type="match status" value="1"/>
</dbReference>
<dbReference type="PANTHER" id="PTHR30231:SF4">
    <property type="entry name" value="PROTEIN NEN2"/>
    <property type="match status" value="1"/>
</dbReference>
<reference evidence="5 6" key="1">
    <citation type="submission" date="2024-09" db="EMBL/GenBank/DDBJ databases">
        <authorList>
            <person name="Sun Q."/>
            <person name="Mori K."/>
        </authorList>
    </citation>
    <scope>NUCLEOTIDE SEQUENCE [LARGE SCALE GENOMIC DNA]</scope>
    <source>
        <strain evidence="5 6">CECT 8286</strain>
    </source>
</reference>
<keyword evidence="1" id="KW-0540">Nuclease</keyword>